<protein>
    <submittedName>
        <fullName evidence="3">TerS</fullName>
    </submittedName>
</protein>
<proteinExistence type="predicted"/>
<feature type="compositionally biased region" description="Basic and acidic residues" evidence="1">
    <location>
        <begin position="43"/>
        <end position="54"/>
    </location>
</feature>
<evidence type="ECO:0000259" key="2">
    <source>
        <dbReference type="Pfam" id="PF10668"/>
    </source>
</evidence>
<sequence length="255" mass="29192">MARKRNPLRDEAYRIWIESNKEKLLKDIAEELGVSPSTIRKWKSEDKWDGETKRSAPNQKVRYDSMKGNQNAKGNSGGGAPKNNQNAVSHGLFAKYLPDDTRELITELQTSSPTDIIWNNIMIQYSAIIRAQKIMFVRDEFDHTEDIVNVKVNPKLIDRETGESVKTEVSRQFQYAWDKHASFMASQSRAMSTLSNLIKQFVSIADESDERRLKLELMQGQIDKLKGPQKNISNIAWKEALKEVESGKFGEIEDV</sequence>
<dbReference type="Proteomes" id="UP000664857">
    <property type="component" value="Unassembled WGS sequence"/>
</dbReference>
<comment type="caution">
    <text evidence="3">The sequence shown here is derived from an EMBL/GenBank/DDBJ whole genome shotgun (WGS) entry which is preliminary data.</text>
</comment>
<reference evidence="3 4" key="1">
    <citation type="submission" date="2021-03" db="EMBL/GenBank/DDBJ databases">
        <title>Enterococcal diversity collection.</title>
        <authorList>
            <person name="Gilmore M.S."/>
            <person name="Schwartzman J."/>
            <person name="Van Tyne D."/>
            <person name="Martin M."/>
            <person name="Earl A.M."/>
            <person name="Manson A.L."/>
            <person name="Straub T."/>
            <person name="Salamzade R."/>
            <person name="Saavedra J."/>
            <person name="Lebreton F."/>
            <person name="Prichula J."/>
            <person name="Schaufler K."/>
            <person name="Gaca A."/>
            <person name="Sgardioli B."/>
            <person name="Wagenaar J."/>
            <person name="Strong T."/>
        </authorList>
    </citation>
    <scope>NUCLEOTIDE SEQUENCE [LARGE SCALE GENOMIC DNA]</scope>
    <source>
        <strain evidence="3 4">DIV0080</strain>
    </source>
</reference>
<feature type="domain" description="PBSX phage terminase small subunit-like N-terminal" evidence="2">
    <location>
        <begin position="1"/>
        <end position="56"/>
    </location>
</feature>
<accession>A0ABS3HW02</accession>
<gene>
    <name evidence="3" type="ORF">DOK76_12775</name>
</gene>
<keyword evidence="4" id="KW-1185">Reference proteome</keyword>
<dbReference type="Pfam" id="PF10668">
    <property type="entry name" value="Phage_terminase"/>
    <property type="match status" value="1"/>
</dbReference>
<evidence type="ECO:0000256" key="1">
    <source>
        <dbReference type="SAM" id="MobiDB-lite"/>
    </source>
</evidence>
<organism evidence="3 4">
    <name type="scientific">Candidatus Vagococcus giribetii</name>
    <dbReference type="NCBI Taxonomy" id="2230876"/>
    <lineage>
        <taxon>Bacteria</taxon>
        <taxon>Bacillati</taxon>
        <taxon>Bacillota</taxon>
        <taxon>Bacilli</taxon>
        <taxon>Lactobacillales</taxon>
        <taxon>Enterococcaceae</taxon>
        <taxon>Vagococcus</taxon>
    </lineage>
</organism>
<dbReference type="InterPro" id="IPR018925">
    <property type="entry name" value="XtmA-like_N"/>
</dbReference>
<dbReference type="EMBL" id="JAFLVX010000042">
    <property type="protein sequence ID" value="MBO0477940.1"/>
    <property type="molecule type" value="Genomic_DNA"/>
</dbReference>
<dbReference type="NCBIfam" id="NF040601">
    <property type="entry name" value="TerS_not_xtmA"/>
    <property type="match status" value="1"/>
</dbReference>
<evidence type="ECO:0000313" key="4">
    <source>
        <dbReference type="Proteomes" id="UP000664857"/>
    </source>
</evidence>
<feature type="region of interest" description="Disordered" evidence="1">
    <location>
        <begin position="43"/>
        <end position="85"/>
    </location>
</feature>
<name>A0ABS3HW02_9ENTE</name>
<dbReference type="RefSeq" id="WP_206968369.1">
    <property type="nucleotide sequence ID" value="NZ_JAFLVX010000042.1"/>
</dbReference>
<evidence type="ECO:0000313" key="3">
    <source>
        <dbReference type="EMBL" id="MBO0477940.1"/>
    </source>
</evidence>